<dbReference type="Pfam" id="PF01966">
    <property type="entry name" value="HD"/>
    <property type="match status" value="1"/>
</dbReference>
<comment type="similarity">
    <text evidence="7">Belongs to the GlnD family.</text>
</comment>
<dbReference type="EC" id="2.7.7.59" evidence="7"/>
<comment type="activity regulation">
    <text evidence="7">Uridylyltransferase (UTase) activity is inhibited by glutamine, while glutamine activates uridylyl-removing (UR) activity.</text>
</comment>
<dbReference type="CDD" id="cd05401">
    <property type="entry name" value="NT_GlnE_GlnD_like"/>
    <property type="match status" value="1"/>
</dbReference>
<protein>
    <recommendedName>
        <fullName evidence="7">Bifunctional uridylyltransferase/uridylyl-removing enzyme</fullName>
        <shortName evidence="7">UTase/UR</shortName>
    </recommendedName>
    <alternativeName>
        <fullName evidence="7">Bifunctional [protein-PII] modification enzyme</fullName>
    </alternativeName>
    <alternativeName>
        <fullName evidence="7">Bifunctional nitrogen sensor protein</fullName>
    </alternativeName>
    <domain>
        <recommendedName>
            <fullName evidence="7">[Protein-PII] uridylyltransferase</fullName>
            <shortName evidence="7">PII uridylyltransferase</shortName>
            <shortName evidence="7">UTase</shortName>
            <ecNumber evidence="7">2.7.7.59</ecNumber>
        </recommendedName>
    </domain>
    <domain>
        <recommendedName>
            <fullName evidence="7">[Protein-PII]-UMP uridylyl-removing enzyme</fullName>
            <shortName evidence="7">UR</shortName>
            <ecNumber evidence="7">3.1.4.-</ecNumber>
        </recommendedName>
    </domain>
</protein>
<dbReference type="SUPFAM" id="SSF55021">
    <property type="entry name" value="ACT-like"/>
    <property type="match status" value="1"/>
</dbReference>
<feature type="region of interest" description="Uridylyltransferase" evidence="7">
    <location>
        <begin position="1"/>
        <end position="318"/>
    </location>
</feature>
<name>A0ABY4E7J1_9NEIS</name>
<dbReference type="InterPro" id="IPR010043">
    <property type="entry name" value="UTase/UR"/>
</dbReference>
<dbReference type="Gene3D" id="1.10.3210.10">
    <property type="entry name" value="Hypothetical protein af1432"/>
    <property type="match status" value="1"/>
</dbReference>
<comment type="caution">
    <text evidence="7">Lacks conserved residue(s) required for the propagation of feature annotation.</text>
</comment>
<dbReference type="RefSeq" id="WP_058356915.1">
    <property type="nucleotide sequence ID" value="NZ_CABKVG010000010.1"/>
</dbReference>
<dbReference type="InterPro" id="IPR013546">
    <property type="entry name" value="PII_UdlTrfase/GS_AdlTrfase"/>
</dbReference>
<evidence type="ECO:0000256" key="5">
    <source>
        <dbReference type="ARBA" id="ARBA00022842"/>
    </source>
</evidence>
<dbReference type="SUPFAM" id="SSF81593">
    <property type="entry name" value="Nucleotidyltransferase substrate binding subunit/domain"/>
    <property type="match status" value="1"/>
</dbReference>
<keyword evidence="11" id="KW-1185">Reference proteome</keyword>
<keyword evidence="4 7" id="KW-0378">Hydrolase</keyword>
<dbReference type="Pfam" id="PF08335">
    <property type="entry name" value="GlnD_UR_UTase"/>
    <property type="match status" value="1"/>
</dbReference>
<keyword evidence="1 7" id="KW-0808">Transferase</keyword>
<dbReference type="InterPro" id="IPR003607">
    <property type="entry name" value="HD/PDEase_dom"/>
</dbReference>
<dbReference type="InterPro" id="IPR002912">
    <property type="entry name" value="ACT_dom"/>
</dbReference>
<keyword evidence="3" id="KW-0677">Repeat</keyword>
<dbReference type="SUPFAM" id="SSF109604">
    <property type="entry name" value="HD-domain/PDEase-like"/>
    <property type="match status" value="1"/>
</dbReference>
<dbReference type="InterPro" id="IPR006674">
    <property type="entry name" value="HD_domain"/>
</dbReference>
<dbReference type="SMART" id="SM00471">
    <property type="entry name" value="HDc"/>
    <property type="match status" value="1"/>
</dbReference>
<dbReference type="Pfam" id="PF03445">
    <property type="entry name" value="DUF294"/>
    <property type="match status" value="1"/>
</dbReference>
<dbReference type="CDD" id="cd04899">
    <property type="entry name" value="ACT_ACR-UUR-like_2"/>
    <property type="match status" value="1"/>
</dbReference>
<gene>
    <name evidence="7 10" type="primary">glnD</name>
    <name evidence="10" type="ORF">LVJ82_17480</name>
</gene>
<dbReference type="NCBIfam" id="TIGR01693">
    <property type="entry name" value="UTase_glnD"/>
    <property type="match status" value="1"/>
</dbReference>
<dbReference type="PANTHER" id="PTHR47320">
    <property type="entry name" value="BIFUNCTIONAL URIDYLYLTRANSFERASE/URIDYLYL-REMOVING ENZYME"/>
    <property type="match status" value="1"/>
</dbReference>
<evidence type="ECO:0000259" key="9">
    <source>
        <dbReference type="PROSITE" id="PS51831"/>
    </source>
</evidence>
<comment type="domain">
    <text evidence="7">Has four distinct domains: an N-terminal nucleotidyltransferase (NT) domain responsible for UTase activity, a central HD domain that encodes UR activity, and two C-terminal ACT domains that seem to have a role in glutamine sensing.</text>
</comment>
<comment type="function">
    <text evidence="7">Modifies, by uridylylation and deuridylylation, the PII regulatory proteins (GlnB and homologs), in response to the nitrogen status of the cell that GlnD senses through the glutamine level. Under low glutamine levels, catalyzes the conversion of the PII proteins and UTP to PII-UMP and PPi, while under higher glutamine levels, GlnD hydrolyzes PII-UMP to PII and UMP (deuridylylation). Thus, controls uridylylation state and activity of the PII proteins, and plays an important role in the regulation of nitrogen metabolism.</text>
</comment>
<evidence type="ECO:0000313" key="11">
    <source>
        <dbReference type="Proteomes" id="UP000832011"/>
    </source>
</evidence>
<comment type="catalytic activity">
    <reaction evidence="7">
        <text>[protein-PII]-L-tyrosine + UTP = [protein-PII]-uridylyl-L-tyrosine + diphosphate</text>
        <dbReference type="Rhea" id="RHEA:13673"/>
        <dbReference type="Rhea" id="RHEA-COMP:12147"/>
        <dbReference type="Rhea" id="RHEA-COMP:12148"/>
        <dbReference type="ChEBI" id="CHEBI:33019"/>
        <dbReference type="ChEBI" id="CHEBI:46398"/>
        <dbReference type="ChEBI" id="CHEBI:46858"/>
        <dbReference type="ChEBI" id="CHEBI:90602"/>
        <dbReference type="EC" id="2.7.7.59"/>
    </reaction>
</comment>
<proteinExistence type="inferred from homology"/>
<dbReference type="InterPro" id="IPR043519">
    <property type="entry name" value="NT_sf"/>
</dbReference>
<evidence type="ECO:0000256" key="7">
    <source>
        <dbReference type="HAMAP-Rule" id="MF_00277"/>
    </source>
</evidence>
<dbReference type="InterPro" id="IPR045865">
    <property type="entry name" value="ACT-like_dom_sf"/>
</dbReference>
<evidence type="ECO:0000256" key="2">
    <source>
        <dbReference type="ARBA" id="ARBA00022695"/>
    </source>
</evidence>
<evidence type="ECO:0000256" key="3">
    <source>
        <dbReference type="ARBA" id="ARBA00022737"/>
    </source>
</evidence>
<dbReference type="Proteomes" id="UP000832011">
    <property type="component" value="Chromosome"/>
</dbReference>
<dbReference type="EMBL" id="CP091511">
    <property type="protein sequence ID" value="UOO91303.1"/>
    <property type="molecule type" value="Genomic_DNA"/>
</dbReference>
<dbReference type="InterPro" id="IPR005105">
    <property type="entry name" value="GlnD_Uridyltrans_N"/>
</dbReference>
<accession>A0ABY4E7J1</accession>
<dbReference type="GO" id="GO:0008773">
    <property type="term" value="F:[protein-PII] uridylyltransferase activity"/>
    <property type="evidence" value="ECO:0007669"/>
    <property type="project" value="UniProtKB-EC"/>
</dbReference>
<feature type="domain" description="ACT" evidence="8">
    <location>
        <begin position="786"/>
        <end position="855"/>
    </location>
</feature>
<reference evidence="10 11" key="1">
    <citation type="journal article" date="2022" name="Res Sq">
        <title>Evolution of multicellular longitudinally dividing oral cavity symbionts (Neisseriaceae).</title>
        <authorList>
            <person name="Nyongesa S."/>
            <person name="Weber P."/>
            <person name="Bernet E."/>
            <person name="Pullido F."/>
            <person name="Nieckarz M."/>
            <person name="Delaby M."/>
            <person name="Nieves C."/>
            <person name="Viehboeck T."/>
            <person name="Krause N."/>
            <person name="Rivera-Millot A."/>
            <person name="Nakamura A."/>
            <person name="Vischer N."/>
            <person name="VanNieuwenhze M."/>
            <person name="Brun Y."/>
            <person name="Cava F."/>
            <person name="Bulgheresi S."/>
            <person name="Veyrier F."/>
        </authorList>
    </citation>
    <scope>NUCLEOTIDE SEQUENCE [LARGE SCALE GENOMIC DNA]</scope>
    <source>
        <strain evidence="10 11">SN4</strain>
    </source>
</reference>
<feature type="domain" description="ACT" evidence="8">
    <location>
        <begin position="674"/>
        <end position="753"/>
    </location>
</feature>
<keyword evidence="6 7" id="KW-0511">Multifunctional enzyme</keyword>
<dbReference type="CDD" id="cd00077">
    <property type="entry name" value="HDc"/>
    <property type="match status" value="1"/>
</dbReference>
<comment type="cofactor">
    <cofactor evidence="7">
        <name>Mg(2+)</name>
        <dbReference type="ChEBI" id="CHEBI:18420"/>
    </cofactor>
</comment>
<dbReference type="PROSITE" id="PS51831">
    <property type="entry name" value="HD"/>
    <property type="match status" value="1"/>
</dbReference>
<feature type="domain" description="HD" evidence="9">
    <location>
        <begin position="437"/>
        <end position="559"/>
    </location>
</feature>
<dbReference type="PIRSF" id="PIRSF006288">
    <property type="entry name" value="PII_uridyltransf"/>
    <property type="match status" value="1"/>
</dbReference>
<dbReference type="PANTHER" id="PTHR47320:SF1">
    <property type="entry name" value="BIFUNCTIONAL URIDYLYLTRANSFERASE_URIDYLYL-REMOVING ENZYME"/>
    <property type="match status" value="1"/>
</dbReference>
<dbReference type="EC" id="3.1.4.-" evidence="7"/>
<keyword evidence="5 7" id="KW-0460">Magnesium</keyword>
<dbReference type="PROSITE" id="PS51671">
    <property type="entry name" value="ACT"/>
    <property type="match status" value="2"/>
</dbReference>
<dbReference type="SUPFAM" id="SSF81301">
    <property type="entry name" value="Nucleotidyltransferase"/>
    <property type="match status" value="1"/>
</dbReference>
<evidence type="ECO:0000256" key="1">
    <source>
        <dbReference type="ARBA" id="ARBA00022679"/>
    </source>
</evidence>
<evidence type="ECO:0000256" key="6">
    <source>
        <dbReference type="ARBA" id="ARBA00023268"/>
    </source>
</evidence>
<evidence type="ECO:0000256" key="4">
    <source>
        <dbReference type="ARBA" id="ARBA00022801"/>
    </source>
</evidence>
<organism evidence="10 11">
    <name type="scientific">Vitreoscilla massiliensis</name>
    <dbReference type="NCBI Taxonomy" id="1689272"/>
    <lineage>
        <taxon>Bacteria</taxon>
        <taxon>Pseudomonadati</taxon>
        <taxon>Pseudomonadota</taxon>
        <taxon>Betaproteobacteria</taxon>
        <taxon>Neisseriales</taxon>
        <taxon>Neisseriaceae</taxon>
        <taxon>Vitreoscilla</taxon>
    </lineage>
</organism>
<evidence type="ECO:0000259" key="8">
    <source>
        <dbReference type="PROSITE" id="PS51671"/>
    </source>
</evidence>
<evidence type="ECO:0000313" key="10">
    <source>
        <dbReference type="EMBL" id="UOO91303.1"/>
    </source>
</evidence>
<comment type="catalytic activity">
    <reaction evidence="7">
        <text>[protein-PII]-uridylyl-L-tyrosine + H2O = [protein-PII]-L-tyrosine + UMP + H(+)</text>
        <dbReference type="Rhea" id="RHEA:48600"/>
        <dbReference type="Rhea" id="RHEA-COMP:12147"/>
        <dbReference type="Rhea" id="RHEA-COMP:12148"/>
        <dbReference type="ChEBI" id="CHEBI:15377"/>
        <dbReference type="ChEBI" id="CHEBI:15378"/>
        <dbReference type="ChEBI" id="CHEBI:46858"/>
        <dbReference type="ChEBI" id="CHEBI:57865"/>
        <dbReference type="ChEBI" id="CHEBI:90602"/>
    </reaction>
</comment>
<dbReference type="CDD" id="cd04900">
    <property type="entry name" value="ACT_UUR-like_1"/>
    <property type="match status" value="1"/>
</dbReference>
<sequence length="855" mass="97784">MNQELISYIHQELQQRKQHIVEDYLHHRQASMFFRRYGAELDRCLGILWQESFVNRRMCLLATGGYGRQEMYPQSDLDLAIVSAEELSAEDEQDIARFVQVLWDIGLAPAAKIGSTVQLLQAAAEDLTSDTAFLEGRFVCGNHKLAHEFVAQLNLQRDVAGFVEGKLLEQSQRHYKARGAASQLEPNIKTCPGGLRDLHTMLWLAKAQGLRPHFPTLVHEGILTRAEAGLLMHSHKQLARMRIELHLVAGREEDRLIFDLQRQVAERLGYQDNESSIKSEQLMKQMYRATKTVKQLNGILLPMLKGRVFSSLPRNVYEIDDKYYQVGNAIAVLNVKLFKQQPHEIFNIVRVMQSHNDINQIAPRTLRAWWQAAQKIGPDFYADSENRKMFISMFRRGTGLTHILRFFNLYGMLGRYIRPWAKIVGLLQHDLFHIYPVDDHILMVVRNMRRLAIEAHSHELPFASGLMASFPYKTVLYLAALFHDIAKGRGGDHAELGVADARKFAKDHFLTDYETDLLCWLVNDHLIMSTTSQKEDISDPEVVNRFCAHVKTRDRLIALYLLTVADVRGTNPKIWNDWKAGLLENLFQASLRTLSGLGSNQRITVSRRQQAAITLLDDMGYNERQQRSLWNILGPSYWVRHEKQDILWHVSKLIGRENEPQAQIQIDTELKSLKVMVFMPNAPKLFAQLCAIFSQHQLDIAAARAYVTGHQFILDTFHLLLPEGSEVDEYPEIAAMLQATLGHFILGQFIPIPAPRKASRRIRHSHVAPRITLFEEDVIKESDVYVLNIVTANRRGLLANIAKILSDMDISMIHAHVMTLDERVEDTFLLKSGKLADTKTQLQLKQALEDILAAS</sequence>
<dbReference type="HAMAP" id="MF_00277">
    <property type="entry name" value="PII_uridylyl_transf"/>
    <property type="match status" value="1"/>
</dbReference>
<keyword evidence="2 7" id="KW-0548">Nucleotidyltransferase</keyword>